<feature type="compositionally biased region" description="Basic and acidic residues" evidence="4">
    <location>
        <begin position="74"/>
        <end position="86"/>
    </location>
</feature>
<gene>
    <name evidence="6" type="ORF">COV24_02980</name>
</gene>
<feature type="compositionally biased region" description="Polar residues" evidence="4">
    <location>
        <begin position="45"/>
        <end position="58"/>
    </location>
</feature>
<dbReference type="SMART" id="SM00318">
    <property type="entry name" value="SNc"/>
    <property type="match status" value="1"/>
</dbReference>
<dbReference type="GO" id="GO:0004519">
    <property type="term" value="F:endonuclease activity"/>
    <property type="evidence" value="ECO:0007669"/>
    <property type="project" value="UniProtKB-KW"/>
</dbReference>
<evidence type="ECO:0000256" key="2">
    <source>
        <dbReference type="ARBA" id="ARBA00022759"/>
    </source>
</evidence>
<evidence type="ECO:0000259" key="5">
    <source>
        <dbReference type="PROSITE" id="PS50830"/>
    </source>
</evidence>
<dbReference type="PANTHER" id="PTHR12302">
    <property type="entry name" value="EBNA2 BINDING PROTEIN P100"/>
    <property type="match status" value="1"/>
</dbReference>
<dbReference type="Gene3D" id="2.40.50.90">
    <property type="match status" value="1"/>
</dbReference>
<dbReference type="InterPro" id="IPR016071">
    <property type="entry name" value="Staphylococal_nuclease_OB-fold"/>
</dbReference>
<reference evidence="6 7" key="1">
    <citation type="submission" date="2017-09" db="EMBL/GenBank/DDBJ databases">
        <title>Depth-based differentiation of microbial function through sediment-hosted aquifers and enrichment of novel symbionts in the deep terrestrial subsurface.</title>
        <authorList>
            <person name="Probst A.J."/>
            <person name="Ladd B."/>
            <person name="Jarett J.K."/>
            <person name="Geller-Mcgrath D.E."/>
            <person name="Sieber C.M."/>
            <person name="Emerson J.B."/>
            <person name="Anantharaman K."/>
            <person name="Thomas B.C."/>
            <person name="Malmstrom R."/>
            <person name="Stieglmeier M."/>
            <person name="Klingl A."/>
            <person name="Woyke T."/>
            <person name="Ryan C.M."/>
            <person name="Banfield J.F."/>
        </authorList>
    </citation>
    <scope>NUCLEOTIDE SEQUENCE [LARGE SCALE GENOMIC DNA]</scope>
    <source>
        <strain evidence="6">CG10_big_fil_rev_8_21_14_0_10_32_10</strain>
    </source>
</reference>
<dbReference type="InterPro" id="IPR035437">
    <property type="entry name" value="SNase_OB-fold_sf"/>
</dbReference>
<keyword evidence="1" id="KW-0540">Nuclease</keyword>
<organism evidence="6 7">
    <name type="scientific">candidate division WWE3 bacterium CG10_big_fil_rev_8_21_14_0_10_32_10</name>
    <dbReference type="NCBI Taxonomy" id="1975090"/>
    <lineage>
        <taxon>Bacteria</taxon>
        <taxon>Katanobacteria</taxon>
    </lineage>
</organism>
<dbReference type="CDD" id="cd00175">
    <property type="entry name" value="SNc"/>
    <property type="match status" value="1"/>
</dbReference>
<accession>A0A2H0RA39</accession>
<name>A0A2H0RA39_UNCKA</name>
<comment type="caution">
    <text evidence="6">The sequence shown here is derived from an EMBL/GenBank/DDBJ whole genome shotgun (WGS) entry which is preliminary data.</text>
</comment>
<dbReference type="SUPFAM" id="SSF50199">
    <property type="entry name" value="Staphylococcal nuclease"/>
    <property type="match status" value="1"/>
</dbReference>
<keyword evidence="2" id="KW-0255">Endonuclease</keyword>
<dbReference type="GO" id="GO:0016787">
    <property type="term" value="F:hydrolase activity"/>
    <property type="evidence" value="ECO:0007669"/>
    <property type="project" value="UniProtKB-KW"/>
</dbReference>
<evidence type="ECO:0000256" key="3">
    <source>
        <dbReference type="ARBA" id="ARBA00022801"/>
    </source>
</evidence>
<dbReference type="PROSITE" id="PS50830">
    <property type="entry name" value="TNASE_3"/>
    <property type="match status" value="1"/>
</dbReference>
<feature type="region of interest" description="Disordered" evidence="4">
    <location>
        <begin position="45"/>
        <end position="86"/>
    </location>
</feature>
<evidence type="ECO:0000313" key="7">
    <source>
        <dbReference type="Proteomes" id="UP000230214"/>
    </source>
</evidence>
<proteinExistence type="predicted"/>
<evidence type="ECO:0000256" key="1">
    <source>
        <dbReference type="ARBA" id="ARBA00022722"/>
    </source>
</evidence>
<keyword evidence="3" id="KW-0378">Hydrolase</keyword>
<dbReference type="EMBL" id="PCXU01000025">
    <property type="protein sequence ID" value="PIR43383.1"/>
    <property type="molecule type" value="Genomic_DNA"/>
</dbReference>
<dbReference type="Pfam" id="PF00565">
    <property type="entry name" value="SNase"/>
    <property type="match status" value="1"/>
</dbReference>
<feature type="domain" description="TNase-like" evidence="5">
    <location>
        <begin position="89"/>
        <end position="218"/>
    </location>
</feature>
<evidence type="ECO:0000313" key="6">
    <source>
        <dbReference type="EMBL" id="PIR43383.1"/>
    </source>
</evidence>
<evidence type="ECO:0000256" key="4">
    <source>
        <dbReference type="SAM" id="MobiDB-lite"/>
    </source>
</evidence>
<sequence>MKIKESWSSQSKKGKGFIGCLSLFIFFILIGVFAGERDVEKSNIQGVNDKSESQVVTESKQEEETEKGVQNQEEIGKDNETAETRENSEQDYFIVARVVDGDTIEIEGGQKVRYIGIDTPETVHPDKGVECYGKEASDKNKTLVENKKIRLEKDVSETDSYGRLLRYIYLEDGTFVNLLLVKEGFARSSTYPPDVKHQETLKSAEQEARASKIGLWASDTCSGTTTQVQPNTTNQNQTNTPQQTNECVIKGNISTNNEEKIYHMPGQQYYDKTVIDTSKGERWFCTELEAINAGWRKSKR</sequence>
<dbReference type="Proteomes" id="UP000230214">
    <property type="component" value="Unassembled WGS sequence"/>
</dbReference>
<protein>
    <submittedName>
        <fullName evidence="6">Nuclease</fullName>
    </submittedName>
</protein>
<dbReference type="AlphaFoldDB" id="A0A2H0RA39"/>
<dbReference type="PANTHER" id="PTHR12302:SF3">
    <property type="entry name" value="SERINE_THREONINE-PROTEIN KINASE 31"/>
    <property type="match status" value="1"/>
</dbReference>